<evidence type="ECO:0000313" key="3">
    <source>
        <dbReference type="EMBL" id="SFR80884.1"/>
    </source>
</evidence>
<evidence type="ECO:0000256" key="1">
    <source>
        <dbReference type="ARBA" id="ARBA00022801"/>
    </source>
</evidence>
<dbReference type="SUPFAM" id="SSF63817">
    <property type="entry name" value="Sortase"/>
    <property type="match status" value="1"/>
</dbReference>
<evidence type="ECO:0000313" key="4">
    <source>
        <dbReference type="Proteomes" id="UP000199659"/>
    </source>
</evidence>
<dbReference type="EMBL" id="FOYZ01000006">
    <property type="protein sequence ID" value="SFR80884.1"/>
    <property type="molecule type" value="Genomic_DNA"/>
</dbReference>
<keyword evidence="1" id="KW-0378">Hydrolase</keyword>
<dbReference type="STRING" id="37658.SAMN05661086_01841"/>
<dbReference type="InterPro" id="IPR005754">
    <property type="entry name" value="Sortase"/>
</dbReference>
<sequence length="242" mass="28515">MLISAYPVFQDYLENRKQEQFYQKLDENDIVSVNQSVIPTEEQAEPTASGSVETEKPSKTVMKKYEKLLKLNKEVIGWVKIENSQINYPIVQHEDNTYYLTKASNQEDSSYGSIYLDYRNEPDFQDHNNIIYGHNMKDGSMFHNLINYKDEDFFEKNKIIVVSDLYEEFSCQVFAVYVVDASTEKTYVKYTEEDFLDYIKECKERSLFKTDINVQEDDRIITLITCSYEYENARTVVQAKIL</sequence>
<dbReference type="Gene3D" id="2.40.260.10">
    <property type="entry name" value="Sortase"/>
    <property type="match status" value="1"/>
</dbReference>
<organism evidence="3 4">
    <name type="scientific">Anaeromicropila populeti</name>
    <dbReference type="NCBI Taxonomy" id="37658"/>
    <lineage>
        <taxon>Bacteria</taxon>
        <taxon>Bacillati</taxon>
        <taxon>Bacillota</taxon>
        <taxon>Clostridia</taxon>
        <taxon>Lachnospirales</taxon>
        <taxon>Lachnospiraceae</taxon>
        <taxon>Anaeromicropila</taxon>
    </lineage>
</organism>
<protein>
    <submittedName>
        <fullName evidence="3">Sortase B</fullName>
    </submittedName>
</protein>
<proteinExistence type="predicted"/>
<feature type="active site" description="Proton donor/acceptor" evidence="2">
    <location>
        <position position="134"/>
    </location>
</feature>
<accession>A0A1I6JPL3</accession>
<keyword evidence="4" id="KW-1185">Reference proteome</keyword>
<dbReference type="InterPro" id="IPR009835">
    <property type="entry name" value="SrtB"/>
</dbReference>
<dbReference type="CDD" id="cd05826">
    <property type="entry name" value="Sortase_B"/>
    <property type="match status" value="1"/>
</dbReference>
<reference evidence="3 4" key="1">
    <citation type="submission" date="2016-10" db="EMBL/GenBank/DDBJ databases">
        <authorList>
            <person name="de Groot N.N."/>
        </authorList>
    </citation>
    <scope>NUCLEOTIDE SEQUENCE [LARGE SCALE GENOMIC DNA]</scope>
    <source>
        <strain evidence="3 4">743A</strain>
    </source>
</reference>
<name>A0A1I6JPL3_9FIRM</name>
<gene>
    <name evidence="3" type="ORF">SAMN05661086_01841</name>
</gene>
<dbReference type="Pfam" id="PF04203">
    <property type="entry name" value="Sortase"/>
    <property type="match status" value="1"/>
</dbReference>
<dbReference type="AlphaFoldDB" id="A0A1I6JPL3"/>
<dbReference type="NCBIfam" id="TIGR03064">
    <property type="entry name" value="sortase_srtB"/>
    <property type="match status" value="1"/>
</dbReference>
<dbReference type="GO" id="GO:0016787">
    <property type="term" value="F:hydrolase activity"/>
    <property type="evidence" value="ECO:0007669"/>
    <property type="project" value="UniProtKB-KW"/>
</dbReference>
<evidence type="ECO:0000256" key="2">
    <source>
        <dbReference type="PIRSR" id="PIRSR605754-1"/>
    </source>
</evidence>
<feature type="active site" description="Acyl-thioester intermediate" evidence="2">
    <location>
        <position position="226"/>
    </location>
</feature>
<dbReference type="Proteomes" id="UP000199659">
    <property type="component" value="Unassembled WGS sequence"/>
</dbReference>
<dbReference type="InterPro" id="IPR023365">
    <property type="entry name" value="Sortase_dom-sf"/>
</dbReference>